<evidence type="ECO:0000256" key="10">
    <source>
        <dbReference type="PROSITE-ProRule" id="PRU01193"/>
    </source>
</evidence>
<dbReference type="eggNOG" id="COG1253">
    <property type="taxonomic scope" value="Bacteria"/>
</dbReference>
<feature type="transmembrane region" description="Helical" evidence="11">
    <location>
        <begin position="65"/>
        <end position="85"/>
    </location>
</feature>
<evidence type="ECO:0000259" key="13">
    <source>
        <dbReference type="PROSITE" id="PS51846"/>
    </source>
</evidence>
<feature type="transmembrane region" description="Helical" evidence="11">
    <location>
        <begin position="12"/>
        <end position="33"/>
    </location>
</feature>
<feature type="transmembrane region" description="Helical" evidence="11">
    <location>
        <begin position="97"/>
        <end position="117"/>
    </location>
</feature>
<reference evidence="14 15" key="1">
    <citation type="journal article" date="2013" name="Proc. Natl. Acad. Sci. U.S.A.">
        <title>Candidate phylum TM6 genome recovered from a hospital sink biofilm provides genomic insights into this uncultivated phylum.</title>
        <authorList>
            <person name="McLean J.S."/>
            <person name="Lombardo M.J."/>
            <person name="Badger J.H."/>
            <person name="Edlund A."/>
            <person name="Novotny M."/>
            <person name="Yee-Greenbaum J."/>
            <person name="Vyahhi N."/>
            <person name="Hall A.P."/>
            <person name="Yang Y."/>
            <person name="Dupont C.L."/>
            <person name="Ziegler M.G."/>
            <person name="Chitsaz H."/>
            <person name="Allen A.E."/>
            <person name="Yooseph S."/>
            <person name="Tesler G."/>
            <person name="Pevzner P.A."/>
            <person name="Friedman R.M."/>
            <person name="Nealson K.H."/>
            <person name="Venter J.C."/>
            <person name="Lasken R.S."/>
        </authorList>
    </citation>
    <scope>NUCLEOTIDE SEQUENCE [LARGE SCALE GENOMIC DNA]</scope>
    <source>
        <strain evidence="14 15">TM6SC1</strain>
    </source>
</reference>
<keyword evidence="5" id="KW-0677">Repeat</keyword>
<comment type="similarity">
    <text evidence="2">Belongs to the UPF0053 family.</text>
</comment>
<feature type="transmembrane region" description="Helical" evidence="11">
    <location>
        <begin position="138"/>
        <end position="158"/>
    </location>
</feature>
<dbReference type="Pfam" id="PF03471">
    <property type="entry name" value="CorC_HlyC"/>
    <property type="match status" value="1"/>
</dbReference>
<evidence type="ECO:0000256" key="8">
    <source>
        <dbReference type="ARBA" id="ARBA00023136"/>
    </source>
</evidence>
<evidence type="ECO:0000313" key="14">
    <source>
        <dbReference type="EMBL" id="KIX85502.1"/>
    </source>
</evidence>
<dbReference type="InterPro" id="IPR044751">
    <property type="entry name" value="Ion_transp-like_CBS"/>
</dbReference>
<dbReference type="Gene3D" id="3.10.580.10">
    <property type="entry name" value="CBS-domain"/>
    <property type="match status" value="1"/>
</dbReference>
<dbReference type="Pfam" id="PF01595">
    <property type="entry name" value="CNNM"/>
    <property type="match status" value="1"/>
</dbReference>
<keyword evidence="7 9" id="KW-0129">CBS domain</keyword>
<dbReference type="PANTHER" id="PTHR22777:SF32">
    <property type="entry name" value="UPF0053 INNER MEMBRANE PROTEIN YFJD"/>
    <property type="match status" value="1"/>
</dbReference>
<feature type="domain" description="CNNM transmembrane" evidence="13">
    <location>
        <begin position="5"/>
        <end position="201"/>
    </location>
</feature>
<evidence type="ECO:0000256" key="11">
    <source>
        <dbReference type="SAM" id="Phobius"/>
    </source>
</evidence>
<protein>
    <recommendedName>
        <fullName evidence="16">Hemolysin</fullName>
    </recommendedName>
</protein>
<dbReference type="PROSITE" id="PS51371">
    <property type="entry name" value="CBS"/>
    <property type="match status" value="2"/>
</dbReference>
<dbReference type="GO" id="GO:0005886">
    <property type="term" value="C:plasma membrane"/>
    <property type="evidence" value="ECO:0007669"/>
    <property type="project" value="UniProtKB-SubCell"/>
</dbReference>
<keyword evidence="3" id="KW-1003">Cell membrane</keyword>
<feature type="domain" description="CBS" evidence="12">
    <location>
        <begin position="220"/>
        <end position="280"/>
    </location>
</feature>
<dbReference type="InterPro" id="IPR046342">
    <property type="entry name" value="CBS_dom_sf"/>
</dbReference>
<dbReference type="InterPro" id="IPR005170">
    <property type="entry name" value="Transptr-assoc_dom"/>
</dbReference>
<dbReference type="EMBL" id="ARQD01000001">
    <property type="protein sequence ID" value="KIX85502.1"/>
    <property type="molecule type" value="Genomic_DNA"/>
</dbReference>
<dbReference type="CDD" id="cd04590">
    <property type="entry name" value="CBS_pair_CorC_HlyC_assoc"/>
    <property type="match status" value="1"/>
</dbReference>
<name>A0A0D2K5I3_9BACT</name>
<gene>
    <name evidence="14" type="ORF">J120_00820</name>
</gene>
<evidence type="ECO:0000256" key="9">
    <source>
        <dbReference type="PROSITE-ProRule" id="PRU00703"/>
    </source>
</evidence>
<keyword evidence="8 10" id="KW-0472">Membrane</keyword>
<evidence type="ECO:0000256" key="1">
    <source>
        <dbReference type="ARBA" id="ARBA00004651"/>
    </source>
</evidence>
<dbReference type="Proteomes" id="UP000032214">
    <property type="component" value="Unassembled WGS sequence"/>
</dbReference>
<accession>A0A0D2K5I3</accession>
<dbReference type="SMART" id="SM01091">
    <property type="entry name" value="CorC_HlyC"/>
    <property type="match status" value="1"/>
</dbReference>
<dbReference type="PROSITE" id="PS51846">
    <property type="entry name" value="CNNM"/>
    <property type="match status" value="1"/>
</dbReference>
<dbReference type="PANTHER" id="PTHR22777">
    <property type="entry name" value="HEMOLYSIN-RELATED"/>
    <property type="match status" value="1"/>
</dbReference>
<comment type="subcellular location">
    <subcellularLocation>
        <location evidence="1">Cell membrane</location>
        <topology evidence="1">Multi-pass membrane protein</topology>
    </subcellularLocation>
</comment>
<dbReference type="Pfam" id="PF00571">
    <property type="entry name" value="CBS"/>
    <property type="match status" value="2"/>
</dbReference>
<dbReference type="SUPFAM" id="SSF56176">
    <property type="entry name" value="FAD-binding/transporter-associated domain-like"/>
    <property type="match status" value="1"/>
</dbReference>
<evidence type="ECO:0000256" key="2">
    <source>
        <dbReference type="ARBA" id="ARBA00006337"/>
    </source>
</evidence>
<evidence type="ECO:0000256" key="7">
    <source>
        <dbReference type="ARBA" id="ARBA00023122"/>
    </source>
</evidence>
<comment type="caution">
    <text evidence="14">The sequence shown here is derived from an EMBL/GenBank/DDBJ whole genome shotgun (WGS) entry which is preliminary data.</text>
</comment>
<evidence type="ECO:0000256" key="3">
    <source>
        <dbReference type="ARBA" id="ARBA00022475"/>
    </source>
</evidence>
<keyword evidence="4 10" id="KW-0812">Transmembrane</keyword>
<dbReference type="InterPro" id="IPR036318">
    <property type="entry name" value="FAD-bd_PCMH-like_sf"/>
</dbReference>
<evidence type="ECO:0000256" key="5">
    <source>
        <dbReference type="ARBA" id="ARBA00022737"/>
    </source>
</evidence>
<evidence type="ECO:0008006" key="16">
    <source>
        <dbReference type="Google" id="ProtNLM"/>
    </source>
</evidence>
<evidence type="ECO:0000313" key="15">
    <source>
        <dbReference type="Proteomes" id="UP000032214"/>
    </source>
</evidence>
<dbReference type="GO" id="GO:0050660">
    <property type="term" value="F:flavin adenine dinucleotide binding"/>
    <property type="evidence" value="ECO:0007669"/>
    <property type="project" value="InterPro"/>
</dbReference>
<keyword evidence="15" id="KW-1185">Reference proteome</keyword>
<dbReference type="SMART" id="SM00116">
    <property type="entry name" value="CBS"/>
    <property type="match status" value="2"/>
</dbReference>
<proteinExistence type="inferred from homology"/>
<dbReference type="InterPro" id="IPR016169">
    <property type="entry name" value="FAD-bd_PCMH_sub2"/>
</dbReference>
<evidence type="ECO:0000256" key="6">
    <source>
        <dbReference type="ARBA" id="ARBA00022989"/>
    </source>
</evidence>
<dbReference type="Gene3D" id="3.30.465.10">
    <property type="match status" value="1"/>
</dbReference>
<dbReference type="InterPro" id="IPR002550">
    <property type="entry name" value="CNNM"/>
</dbReference>
<evidence type="ECO:0000256" key="4">
    <source>
        <dbReference type="ARBA" id="ARBA00022692"/>
    </source>
</evidence>
<feature type="domain" description="CBS" evidence="12">
    <location>
        <begin position="284"/>
        <end position="341"/>
    </location>
</feature>
<dbReference type="FunFam" id="3.10.580.10:FF:000002">
    <property type="entry name" value="Magnesium/cobalt efflux protein CorC"/>
    <property type="match status" value="1"/>
</dbReference>
<dbReference type="InterPro" id="IPR000644">
    <property type="entry name" value="CBS_dom"/>
</dbReference>
<organism evidence="14 15">
    <name type="scientific">candidate division TM6 bacterium JCVI TM6SC1</name>
    <dbReference type="NCBI Taxonomy" id="1306947"/>
    <lineage>
        <taxon>Bacteria</taxon>
        <taxon>Candidatus Babelota</taxon>
        <taxon>Vermiphilus</taxon>
    </lineage>
</organism>
<sequence>MQVPLAQSLSTSIMFFFIALCARALFSFLETSITALRLFKLKELAATTDGYRLLFKSLEQYPHRVLITILIANSLADVTTAALATHITETIFTHFNLSGGLGFSLGIGLATIAILLFGEIIPKNLAKGKGEELFRSTLWITNILFYVLYPLVSILIRFSDNLLVRIGNKKLQDASEWVSSEREIRFLIDYIYEQGLMEAEKSKMLQNIFELGSTQVKEIMIPEIDIIAVSAHQDIKSSLNIFLEHQFSRLPVYDGSLDNVVGMVHLKDIFVYLPNQPERLIKDVMRPIMFVPESMKVNQLLRQFRQEHVHIAVILNEHGSLTGLITLEDVLEEIVGEIHDEHAQSHPKIVALKQGGWLIDGSCPLEDIAELLGIIFDTDDSHTIGGFLAENLQHLPQKGERVLYKNFYFQVQKASPKRVLQVLVFEEEKILEQTEHSE</sequence>
<dbReference type="STRING" id="1306947.J120_00820"/>
<evidence type="ECO:0000259" key="12">
    <source>
        <dbReference type="PROSITE" id="PS51371"/>
    </source>
</evidence>
<dbReference type="AlphaFoldDB" id="A0A0D2K5I3"/>
<keyword evidence="6 10" id="KW-1133">Transmembrane helix</keyword>
<dbReference type="SUPFAM" id="SSF54631">
    <property type="entry name" value="CBS-domain pair"/>
    <property type="match status" value="1"/>
</dbReference>